<dbReference type="HAMAP" id="MF_02220">
    <property type="entry name" value="XylB"/>
    <property type="match status" value="1"/>
</dbReference>
<keyword evidence="6 8" id="KW-0067">ATP-binding</keyword>
<sequence length="501" mass="54716">MSGRYILGVDLGTSSIKASVLDLKEKNIINDSVPLEVSYPDSFSAEQNPQDWWQGFVGLIHKLAQKLGNLREIQAVGLSGQMLGLVLMDKGGSPVRPCLIWCDQRSHRENEEIKSKLGLERVVRMTANTPLPGYWLPKILWLRKHEPENLKHTSKFLLPKDFLRFKLTGVYATDVSDASGTLLFDVQNRCWSKEILSIFSIDESLLPQAVESTTITGQITQKAALETGLPEGIPVVGGGGDQSSGGIGLGVIRDGIISCVLGTSGVVMAKTDDVKLDFENRGLHSFCYSMPGKWFLMGCTLAAGGSYRWLREALSVIKPDLSFSEMNRLAESVPAGSEGLLFLPYLIGERTPHSDPMARGVFVGLSYRHTTAHIVRSVIEGVAFSQKDSVEILKSFSLTGETLVLSGGAAKSPLWCQILADVIGITTQTTNIEDPASSGAAFIAGVGSRAFGSFEEVCDLFIRRLQSFEPSSETVEGYGEKYIAYKKVYHSLKEVFPLLQI</sequence>
<dbReference type="InterPro" id="IPR043129">
    <property type="entry name" value="ATPase_NBD"/>
</dbReference>
<reference evidence="13 14" key="1">
    <citation type="submission" date="2023-03" db="EMBL/GenBank/DDBJ databases">
        <title>Novel Species.</title>
        <authorList>
            <person name="Ma S."/>
        </authorList>
    </citation>
    <scope>NUCLEOTIDE SEQUENCE [LARGE SCALE GENOMIC DNA]</scope>
    <source>
        <strain evidence="13 14">B11</strain>
    </source>
</reference>
<comment type="caution">
    <text evidence="8">Lacks conserved residue(s) required for the propagation of feature annotation.</text>
</comment>
<dbReference type="InterPro" id="IPR018485">
    <property type="entry name" value="FGGY_C"/>
</dbReference>
<dbReference type="Gene3D" id="3.30.420.40">
    <property type="match status" value="2"/>
</dbReference>
<evidence type="ECO:0000256" key="1">
    <source>
        <dbReference type="ARBA" id="ARBA00009156"/>
    </source>
</evidence>
<dbReference type="GO" id="GO:0004856">
    <property type="term" value="F:D-xylulokinase activity"/>
    <property type="evidence" value="ECO:0007669"/>
    <property type="project" value="UniProtKB-EC"/>
</dbReference>
<protein>
    <recommendedName>
        <fullName evidence="8 10">Xylulose kinase</fullName>
        <shortName evidence="8 10">Xylulokinase</shortName>
        <ecNumber evidence="8 10">2.7.1.17</ecNumber>
    </recommendedName>
</protein>
<evidence type="ECO:0000259" key="12">
    <source>
        <dbReference type="Pfam" id="PF02782"/>
    </source>
</evidence>
<dbReference type="Pfam" id="PF00370">
    <property type="entry name" value="FGGY_N"/>
    <property type="match status" value="1"/>
</dbReference>
<name>A0ABZ2YAB5_9BACT</name>
<feature type="domain" description="Carbohydrate kinase FGGY N-terminal" evidence="11">
    <location>
        <begin position="5"/>
        <end position="248"/>
    </location>
</feature>
<evidence type="ECO:0000256" key="6">
    <source>
        <dbReference type="ARBA" id="ARBA00022840"/>
    </source>
</evidence>
<comment type="similarity">
    <text evidence="1 8 9">Belongs to the FGGY kinase family.</text>
</comment>
<keyword evidence="2 8" id="KW-0859">Xylose metabolism</keyword>
<organism evidence="13 14">
    <name type="scientific">Thermatribacter velox</name>
    <dbReference type="NCBI Taxonomy" id="3039681"/>
    <lineage>
        <taxon>Bacteria</taxon>
        <taxon>Pseudomonadati</taxon>
        <taxon>Atribacterota</taxon>
        <taxon>Atribacteria</taxon>
        <taxon>Atribacterales</taxon>
        <taxon>Thermatribacteraceae</taxon>
        <taxon>Thermatribacter</taxon>
    </lineage>
</organism>
<dbReference type="PANTHER" id="PTHR43095">
    <property type="entry name" value="SUGAR KINASE"/>
    <property type="match status" value="1"/>
</dbReference>
<dbReference type="RefSeq" id="WP_369017922.1">
    <property type="nucleotide sequence ID" value="NZ_CP121689.1"/>
</dbReference>
<evidence type="ECO:0000256" key="2">
    <source>
        <dbReference type="ARBA" id="ARBA00022629"/>
    </source>
</evidence>
<dbReference type="InterPro" id="IPR050406">
    <property type="entry name" value="FGGY_Carb_Kinase"/>
</dbReference>
<evidence type="ECO:0000313" key="13">
    <source>
        <dbReference type="EMBL" id="WZL75772.1"/>
    </source>
</evidence>
<dbReference type="InterPro" id="IPR018483">
    <property type="entry name" value="Carb_kinase_FGGY_CS"/>
</dbReference>
<evidence type="ECO:0000256" key="5">
    <source>
        <dbReference type="ARBA" id="ARBA00022777"/>
    </source>
</evidence>
<dbReference type="Pfam" id="PF02782">
    <property type="entry name" value="FGGY_C"/>
    <property type="match status" value="1"/>
</dbReference>
<comment type="function">
    <text evidence="8">Catalyzes the phosphorylation of D-xylulose to D-xylulose 5-phosphate.</text>
</comment>
<evidence type="ECO:0000259" key="11">
    <source>
        <dbReference type="Pfam" id="PF00370"/>
    </source>
</evidence>
<dbReference type="PIRSF" id="PIRSF000538">
    <property type="entry name" value="GlpK"/>
    <property type="match status" value="1"/>
</dbReference>
<dbReference type="PANTHER" id="PTHR43095:SF5">
    <property type="entry name" value="XYLULOSE KINASE"/>
    <property type="match status" value="1"/>
</dbReference>
<proteinExistence type="inferred from homology"/>
<evidence type="ECO:0000256" key="7">
    <source>
        <dbReference type="ARBA" id="ARBA00023277"/>
    </source>
</evidence>
<dbReference type="InterPro" id="IPR000577">
    <property type="entry name" value="Carb_kinase_FGGY"/>
</dbReference>
<accession>A0ABZ2YAB5</accession>
<dbReference type="CDD" id="cd07808">
    <property type="entry name" value="ASKHA_NBD_FGGY_EcXK-like"/>
    <property type="match status" value="1"/>
</dbReference>
<feature type="domain" description="Carbohydrate kinase FGGY C-terminal" evidence="12">
    <location>
        <begin position="258"/>
        <end position="446"/>
    </location>
</feature>
<keyword evidence="4 8" id="KW-0547">Nucleotide-binding</keyword>
<feature type="site" description="Important for activity" evidence="8">
    <location>
        <position position="10"/>
    </location>
</feature>
<dbReference type="InterPro" id="IPR006000">
    <property type="entry name" value="Xylulokinase"/>
</dbReference>
<evidence type="ECO:0000256" key="10">
    <source>
        <dbReference type="RuleBase" id="RU364073"/>
    </source>
</evidence>
<dbReference type="EC" id="2.7.1.17" evidence="8 10"/>
<dbReference type="PROSITE" id="PS00445">
    <property type="entry name" value="FGGY_KINASES_2"/>
    <property type="match status" value="1"/>
</dbReference>
<keyword evidence="14" id="KW-1185">Reference proteome</keyword>
<evidence type="ECO:0000313" key="14">
    <source>
        <dbReference type="Proteomes" id="UP001461341"/>
    </source>
</evidence>
<evidence type="ECO:0000256" key="9">
    <source>
        <dbReference type="RuleBase" id="RU003733"/>
    </source>
</evidence>
<gene>
    <name evidence="8 10 13" type="primary">xylB</name>
    <name evidence="13" type="ORF">QBE54_09305</name>
</gene>
<dbReference type="SUPFAM" id="SSF53067">
    <property type="entry name" value="Actin-like ATPase domain"/>
    <property type="match status" value="2"/>
</dbReference>
<evidence type="ECO:0000256" key="8">
    <source>
        <dbReference type="HAMAP-Rule" id="MF_02220"/>
    </source>
</evidence>
<feature type="active site" description="Proton acceptor" evidence="8">
    <location>
        <position position="241"/>
    </location>
</feature>
<dbReference type="Proteomes" id="UP001461341">
    <property type="component" value="Chromosome"/>
</dbReference>
<comment type="catalytic activity">
    <reaction evidence="8 10">
        <text>D-xylulose + ATP = D-xylulose 5-phosphate + ADP + H(+)</text>
        <dbReference type="Rhea" id="RHEA:10964"/>
        <dbReference type="ChEBI" id="CHEBI:15378"/>
        <dbReference type="ChEBI" id="CHEBI:17140"/>
        <dbReference type="ChEBI" id="CHEBI:30616"/>
        <dbReference type="ChEBI" id="CHEBI:57737"/>
        <dbReference type="ChEBI" id="CHEBI:456216"/>
        <dbReference type="EC" id="2.7.1.17"/>
    </reaction>
</comment>
<keyword evidence="7 8" id="KW-0119">Carbohydrate metabolism</keyword>
<dbReference type="EMBL" id="CP121689">
    <property type="protein sequence ID" value="WZL75772.1"/>
    <property type="molecule type" value="Genomic_DNA"/>
</dbReference>
<dbReference type="NCBIfam" id="TIGR01312">
    <property type="entry name" value="XylB"/>
    <property type="match status" value="1"/>
</dbReference>
<evidence type="ECO:0000256" key="4">
    <source>
        <dbReference type="ARBA" id="ARBA00022741"/>
    </source>
</evidence>
<dbReference type="InterPro" id="IPR018484">
    <property type="entry name" value="FGGY_N"/>
</dbReference>
<keyword evidence="5 8" id="KW-0418">Kinase</keyword>
<keyword evidence="3 8" id="KW-0808">Transferase</keyword>
<evidence type="ECO:0000256" key="3">
    <source>
        <dbReference type="ARBA" id="ARBA00022679"/>
    </source>
</evidence>